<reference evidence="1" key="1">
    <citation type="submission" date="2020-09" db="EMBL/GenBank/DDBJ databases">
        <authorList>
            <person name="Kikuchi T."/>
        </authorList>
    </citation>
    <scope>NUCLEOTIDE SEQUENCE</scope>
    <source>
        <strain evidence="1">SH1</strain>
    </source>
</reference>
<dbReference type="Proteomes" id="UP000614601">
    <property type="component" value="Unassembled WGS sequence"/>
</dbReference>
<sequence>MPRRVNSMSFNDSQESSAMLQADLKTDPAELICCRHGRECMVGRVEDYQRDRTKALREWAVITGRLRKQPSSTGDIKMTKRVSTTQVQIPMSSIGYENIEVLAQAEAKQKETLIAPDNLFRYSMVNMGTALPHGSAENTNEPFDFEPYYIGVCTPEKAEEVCTESTSFFLYHCYRPINSWSNIVPALPLVTVYHASNHKIYHYTIKQAITDNVAYYYVDCGDPSNPRFTSLTNLMKYYTLYVQLFTNPDGRIDIDVFPWWARAYEDPFSL</sequence>
<dbReference type="PANTHER" id="PTHR31128">
    <property type="entry name" value="PROTEIN CBR-CLEC-135-RELATED"/>
    <property type="match status" value="1"/>
</dbReference>
<dbReference type="EMBL" id="CAJFDH010000005">
    <property type="protein sequence ID" value="CAD5223952.1"/>
    <property type="molecule type" value="Genomic_DNA"/>
</dbReference>
<gene>
    <name evidence="1" type="ORF">BOKJ2_LOCUS10722</name>
</gene>
<organism evidence="1 2">
    <name type="scientific">Bursaphelenchus okinawaensis</name>
    <dbReference type="NCBI Taxonomy" id="465554"/>
    <lineage>
        <taxon>Eukaryota</taxon>
        <taxon>Metazoa</taxon>
        <taxon>Ecdysozoa</taxon>
        <taxon>Nematoda</taxon>
        <taxon>Chromadorea</taxon>
        <taxon>Rhabditida</taxon>
        <taxon>Tylenchina</taxon>
        <taxon>Tylenchomorpha</taxon>
        <taxon>Aphelenchoidea</taxon>
        <taxon>Aphelenchoididae</taxon>
        <taxon>Bursaphelenchus</taxon>
    </lineage>
</organism>
<dbReference type="InterPro" id="IPR036860">
    <property type="entry name" value="SH2_dom_sf"/>
</dbReference>
<evidence type="ECO:0000313" key="2">
    <source>
        <dbReference type="Proteomes" id="UP000614601"/>
    </source>
</evidence>
<dbReference type="EMBL" id="CAJFCW020000005">
    <property type="protein sequence ID" value="CAG9119202.1"/>
    <property type="molecule type" value="Genomic_DNA"/>
</dbReference>
<dbReference type="AlphaFoldDB" id="A0A811L6N9"/>
<protein>
    <recommendedName>
        <fullName evidence="3">SH2 domain-containing protein</fullName>
    </recommendedName>
</protein>
<comment type="caution">
    <text evidence="1">The sequence shown here is derived from an EMBL/GenBank/DDBJ whole genome shotgun (WGS) entry which is preliminary data.</text>
</comment>
<proteinExistence type="predicted"/>
<name>A0A811L6N9_9BILA</name>
<keyword evidence="2" id="KW-1185">Reference proteome</keyword>
<dbReference type="Proteomes" id="UP000783686">
    <property type="component" value="Unassembled WGS sequence"/>
</dbReference>
<accession>A0A811L6N9</accession>
<evidence type="ECO:0000313" key="1">
    <source>
        <dbReference type="EMBL" id="CAD5223952.1"/>
    </source>
</evidence>
<dbReference type="Gene3D" id="3.30.505.10">
    <property type="entry name" value="SH2 domain"/>
    <property type="match status" value="1"/>
</dbReference>
<evidence type="ECO:0008006" key="3">
    <source>
        <dbReference type="Google" id="ProtNLM"/>
    </source>
</evidence>
<dbReference type="OrthoDB" id="5853023at2759"/>
<dbReference type="PANTHER" id="PTHR31128:SF9">
    <property type="entry name" value="DUF3444 DOMAIN-CONTAINING PROTEIN-RELATED"/>
    <property type="match status" value="1"/>
</dbReference>
<dbReference type="SUPFAM" id="SSF55550">
    <property type="entry name" value="SH2 domain"/>
    <property type="match status" value="1"/>
</dbReference>